<evidence type="ECO:0000256" key="8">
    <source>
        <dbReference type="ARBA" id="ARBA00022786"/>
    </source>
</evidence>
<dbReference type="PROSITE" id="PS51081">
    <property type="entry name" value="ZF_SIAH"/>
    <property type="match status" value="1"/>
</dbReference>
<organism evidence="14 15">
    <name type="scientific">Capsella rubella</name>
    <dbReference type="NCBI Taxonomy" id="81985"/>
    <lineage>
        <taxon>Eukaryota</taxon>
        <taxon>Viridiplantae</taxon>
        <taxon>Streptophyta</taxon>
        <taxon>Embryophyta</taxon>
        <taxon>Tracheophyta</taxon>
        <taxon>Spermatophyta</taxon>
        <taxon>Magnoliopsida</taxon>
        <taxon>eudicotyledons</taxon>
        <taxon>Gunneridae</taxon>
        <taxon>Pentapetalae</taxon>
        <taxon>rosids</taxon>
        <taxon>malvids</taxon>
        <taxon>Brassicales</taxon>
        <taxon>Brassicaceae</taxon>
        <taxon>Camelineae</taxon>
        <taxon>Capsella</taxon>
    </lineage>
</organism>
<dbReference type="Proteomes" id="UP000029121">
    <property type="component" value="Unassembled WGS sequence"/>
</dbReference>
<accession>R0GZS6</accession>
<dbReference type="Pfam" id="PF21362">
    <property type="entry name" value="Sina_RING"/>
    <property type="match status" value="1"/>
</dbReference>
<dbReference type="PANTHER" id="PTHR46632:SF3">
    <property type="entry name" value="E3 UBIQUITIN-PROTEIN LIGASE SINA-LIKE 7-RELATED"/>
    <property type="match status" value="1"/>
</dbReference>
<keyword evidence="7 11" id="KW-0863">Zinc-finger</keyword>
<keyword evidence="6" id="KW-0479">Metal-binding</keyword>
<evidence type="ECO:0000256" key="1">
    <source>
        <dbReference type="ARBA" id="ARBA00000900"/>
    </source>
</evidence>
<keyword evidence="5" id="KW-0808">Transferase</keyword>
<comment type="function">
    <text evidence="10">E3 ubiquitin-protein ligase that mediates ubiquitination and subsequent proteasomal degradation of target proteins. E3 ubiquitin ligases accept ubiquitin from an E2 ubiquitin-conjugating enzyme in the form of a thioester and then directly transfers the ubiquitin to targeted substrates. It probably triggers the ubiquitin-mediated degradation of different substrates.</text>
</comment>
<feature type="region of interest" description="Disordered" evidence="12">
    <location>
        <begin position="1"/>
        <end position="20"/>
    </location>
</feature>
<evidence type="ECO:0000256" key="4">
    <source>
        <dbReference type="ARBA" id="ARBA00012483"/>
    </source>
</evidence>
<evidence type="ECO:0000256" key="10">
    <source>
        <dbReference type="ARBA" id="ARBA00024004"/>
    </source>
</evidence>
<keyword evidence="8" id="KW-0833">Ubl conjugation pathway</keyword>
<evidence type="ECO:0000256" key="6">
    <source>
        <dbReference type="ARBA" id="ARBA00022723"/>
    </source>
</evidence>
<dbReference type="EMBL" id="KB870810">
    <property type="protein sequence ID" value="EOA22439.1"/>
    <property type="molecule type" value="Genomic_DNA"/>
</dbReference>
<keyword evidence="15" id="KW-1185">Reference proteome</keyword>
<dbReference type="UniPathway" id="UPA00143"/>
<evidence type="ECO:0000313" key="15">
    <source>
        <dbReference type="Proteomes" id="UP000029121"/>
    </source>
</evidence>
<reference evidence="15" key="1">
    <citation type="journal article" date="2013" name="Nat. Genet.">
        <title>The Capsella rubella genome and the genomic consequences of rapid mating system evolution.</title>
        <authorList>
            <person name="Slotte T."/>
            <person name="Hazzouri K.M."/>
            <person name="Agren J.A."/>
            <person name="Koenig D."/>
            <person name="Maumus F."/>
            <person name="Guo Y.L."/>
            <person name="Steige K."/>
            <person name="Platts A.E."/>
            <person name="Escobar J.S."/>
            <person name="Newman L.K."/>
            <person name="Wang W."/>
            <person name="Mandakova T."/>
            <person name="Vello E."/>
            <person name="Smith L.M."/>
            <person name="Henz S.R."/>
            <person name="Steffen J."/>
            <person name="Takuno S."/>
            <person name="Brandvain Y."/>
            <person name="Coop G."/>
            <person name="Andolfatto P."/>
            <person name="Hu T.T."/>
            <person name="Blanchette M."/>
            <person name="Clark R.M."/>
            <person name="Quesneville H."/>
            <person name="Nordborg M."/>
            <person name="Gaut B.S."/>
            <person name="Lysak M.A."/>
            <person name="Jenkins J."/>
            <person name="Grimwood J."/>
            <person name="Chapman J."/>
            <person name="Prochnik S."/>
            <person name="Shu S."/>
            <person name="Rokhsar D."/>
            <person name="Schmutz J."/>
            <person name="Weigel D."/>
            <person name="Wright S.I."/>
        </authorList>
    </citation>
    <scope>NUCLEOTIDE SEQUENCE [LARGE SCALE GENOMIC DNA]</scope>
    <source>
        <strain evidence="15">cv. Monte Gargano</strain>
    </source>
</reference>
<evidence type="ECO:0000256" key="3">
    <source>
        <dbReference type="ARBA" id="ARBA00009119"/>
    </source>
</evidence>
<evidence type="ECO:0000313" key="14">
    <source>
        <dbReference type="EMBL" id="EOA22439.1"/>
    </source>
</evidence>
<dbReference type="AlphaFoldDB" id="R0GZS6"/>
<dbReference type="eggNOG" id="KOG3002">
    <property type="taxonomic scope" value="Eukaryota"/>
</dbReference>
<dbReference type="InterPro" id="IPR049548">
    <property type="entry name" value="Sina-like_RING"/>
</dbReference>
<gene>
    <name evidence="14" type="ORF">CARUB_v10003085mg</name>
</gene>
<dbReference type="InterPro" id="IPR044286">
    <property type="entry name" value="SINL_plant"/>
</dbReference>
<dbReference type="InterPro" id="IPR013083">
    <property type="entry name" value="Znf_RING/FYVE/PHD"/>
</dbReference>
<proteinExistence type="inferred from homology"/>
<keyword evidence="9" id="KW-0862">Zinc</keyword>
<evidence type="ECO:0000256" key="2">
    <source>
        <dbReference type="ARBA" id="ARBA00004906"/>
    </source>
</evidence>
<evidence type="ECO:0000256" key="11">
    <source>
        <dbReference type="PROSITE-ProRule" id="PRU00455"/>
    </source>
</evidence>
<dbReference type="CDD" id="cd16571">
    <property type="entry name" value="RING-HC_SIAHs"/>
    <property type="match status" value="1"/>
</dbReference>
<evidence type="ECO:0000256" key="7">
    <source>
        <dbReference type="ARBA" id="ARBA00022771"/>
    </source>
</evidence>
<feature type="domain" description="SIAH-type" evidence="13">
    <location>
        <begin position="91"/>
        <end position="149"/>
    </location>
</feature>
<dbReference type="PANTHER" id="PTHR46632">
    <property type="entry name" value="E3 UBIQUITIN-PROTEIN LIGASE SINA-LIKE 4"/>
    <property type="match status" value="1"/>
</dbReference>
<dbReference type="InterPro" id="IPR013010">
    <property type="entry name" value="Znf_SIAH"/>
</dbReference>
<dbReference type="EC" id="2.3.2.27" evidence="4"/>
<dbReference type="SUPFAM" id="SSF49599">
    <property type="entry name" value="TRAF domain-like"/>
    <property type="match status" value="1"/>
</dbReference>
<evidence type="ECO:0000256" key="9">
    <source>
        <dbReference type="ARBA" id="ARBA00022833"/>
    </source>
</evidence>
<comment type="catalytic activity">
    <reaction evidence="1">
        <text>S-ubiquitinyl-[E2 ubiquitin-conjugating enzyme]-L-cysteine + [acceptor protein]-L-lysine = [E2 ubiquitin-conjugating enzyme]-L-cysteine + N(6)-ubiquitinyl-[acceptor protein]-L-lysine.</text>
        <dbReference type="EC" id="2.3.2.27"/>
    </reaction>
</comment>
<sequence length="234" mass="26329">MECASSDKNGVSNINMRKKQRNKDNKRTAILDFDVLDCPVCFEPLTIPIFQCENGHLACSSCCPKLSKMCHACDLPIGHIRCRLMESVLSSISIPCPNAKFGCFDIFSYELESTHEKECLFSQCSCPALDCVYTGSYRNKSSTIRMNIKKKIKIKVDSSKKLLFVVQCFREPYGVCVTVSCIAPSAPEIGKFSYHLSYTVDGHTMTYKSPDIKRVLEVSFQTPLENFLFIPHSS</sequence>
<dbReference type="Pfam" id="PF21361">
    <property type="entry name" value="Sina_ZnF"/>
    <property type="match status" value="1"/>
</dbReference>
<comment type="similarity">
    <text evidence="3">Belongs to the SINA (Seven in absentia) family.</text>
</comment>
<evidence type="ECO:0000256" key="5">
    <source>
        <dbReference type="ARBA" id="ARBA00022679"/>
    </source>
</evidence>
<name>R0GZS6_9BRAS</name>
<evidence type="ECO:0000256" key="12">
    <source>
        <dbReference type="SAM" id="MobiDB-lite"/>
    </source>
</evidence>
<dbReference type="GO" id="GO:0061630">
    <property type="term" value="F:ubiquitin protein ligase activity"/>
    <property type="evidence" value="ECO:0007669"/>
    <property type="project" value="UniProtKB-EC"/>
</dbReference>
<dbReference type="GO" id="GO:0016567">
    <property type="term" value="P:protein ubiquitination"/>
    <property type="evidence" value="ECO:0007669"/>
    <property type="project" value="UniProtKB-UniPathway"/>
</dbReference>
<dbReference type="Gene3D" id="3.30.40.10">
    <property type="entry name" value="Zinc/RING finger domain, C3HC4 (zinc finger)"/>
    <property type="match status" value="1"/>
</dbReference>
<protein>
    <recommendedName>
        <fullName evidence="4">RING-type E3 ubiquitin transferase</fullName>
        <ecNumber evidence="4">2.3.2.27</ecNumber>
    </recommendedName>
</protein>
<evidence type="ECO:0000259" key="13">
    <source>
        <dbReference type="PROSITE" id="PS51081"/>
    </source>
</evidence>
<comment type="pathway">
    <text evidence="2">Protein modification; protein ubiquitination.</text>
</comment>
<feature type="compositionally biased region" description="Polar residues" evidence="12">
    <location>
        <begin position="1"/>
        <end position="15"/>
    </location>
</feature>
<dbReference type="GO" id="GO:0008270">
    <property type="term" value="F:zinc ion binding"/>
    <property type="evidence" value="ECO:0007669"/>
    <property type="project" value="UniProtKB-KW"/>
</dbReference>